<accession>A0ABS6XNK4</accession>
<protein>
    <submittedName>
        <fullName evidence="3">DUF4142 domain-containing protein</fullName>
    </submittedName>
</protein>
<dbReference type="PANTHER" id="PTHR38593">
    <property type="entry name" value="BLR2558 PROTEIN"/>
    <property type="match status" value="1"/>
</dbReference>
<evidence type="ECO:0000256" key="1">
    <source>
        <dbReference type="SAM" id="SignalP"/>
    </source>
</evidence>
<feature type="chain" id="PRO_5046504322" evidence="1">
    <location>
        <begin position="19"/>
        <end position="200"/>
    </location>
</feature>
<proteinExistence type="predicted"/>
<evidence type="ECO:0000313" key="4">
    <source>
        <dbReference type="Proteomes" id="UP001197214"/>
    </source>
</evidence>
<dbReference type="Pfam" id="PF13628">
    <property type="entry name" value="DUF4142"/>
    <property type="match status" value="1"/>
</dbReference>
<evidence type="ECO:0000313" key="3">
    <source>
        <dbReference type="EMBL" id="MBW4331459.1"/>
    </source>
</evidence>
<sequence>MKRIIPSAALLPAFALLAACGGNNASTDNMAMMSNDTMANDMMADDMGGNGMMANGAMSAADMTPQQFADTVAQSDAFEIQSAKIAQTKATSQDLKDFAAKMITDHGKSTADLKTAATKVDGVTPDAALPPELQSKIDALNAASGDSFDDLYKSQQREAHQNALNLLQDYADNGSADPFKDFASKTASVVKSHLELIENL</sequence>
<organism evidence="3 4">
    <name type="scientific">Stakelama flava</name>
    <dbReference type="NCBI Taxonomy" id="2860338"/>
    <lineage>
        <taxon>Bacteria</taxon>
        <taxon>Pseudomonadati</taxon>
        <taxon>Pseudomonadota</taxon>
        <taxon>Alphaproteobacteria</taxon>
        <taxon>Sphingomonadales</taxon>
        <taxon>Sphingomonadaceae</taxon>
        <taxon>Stakelama</taxon>
    </lineage>
</organism>
<dbReference type="Proteomes" id="UP001197214">
    <property type="component" value="Unassembled WGS sequence"/>
</dbReference>
<name>A0ABS6XNK4_9SPHN</name>
<dbReference type="InterPro" id="IPR025419">
    <property type="entry name" value="DUF4142"/>
</dbReference>
<gene>
    <name evidence="3" type="ORF">KY084_11335</name>
</gene>
<dbReference type="PANTHER" id="PTHR38593:SF1">
    <property type="entry name" value="BLR2558 PROTEIN"/>
    <property type="match status" value="1"/>
</dbReference>
<dbReference type="RefSeq" id="WP_219238588.1">
    <property type="nucleotide sequence ID" value="NZ_JAHWZX010000010.1"/>
</dbReference>
<dbReference type="EMBL" id="JAHWZX010000010">
    <property type="protein sequence ID" value="MBW4331459.1"/>
    <property type="molecule type" value="Genomic_DNA"/>
</dbReference>
<dbReference type="PROSITE" id="PS51257">
    <property type="entry name" value="PROKAR_LIPOPROTEIN"/>
    <property type="match status" value="1"/>
</dbReference>
<feature type="domain" description="DUF4142" evidence="2">
    <location>
        <begin position="64"/>
        <end position="200"/>
    </location>
</feature>
<comment type="caution">
    <text evidence="3">The sequence shown here is derived from an EMBL/GenBank/DDBJ whole genome shotgun (WGS) entry which is preliminary data.</text>
</comment>
<reference evidence="3 4" key="1">
    <citation type="submission" date="2021-07" db="EMBL/GenBank/DDBJ databases">
        <title>Stakelama flava sp. nov., a novel endophytic bacterium isolated from branch of Kandelia candel.</title>
        <authorList>
            <person name="Tuo L."/>
        </authorList>
    </citation>
    <scope>NUCLEOTIDE SEQUENCE [LARGE SCALE GENOMIC DNA]</scope>
    <source>
        <strain evidence="3 4">CBK3Z-3</strain>
    </source>
</reference>
<keyword evidence="4" id="KW-1185">Reference proteome</keyword>
<feature type="signal peptide" evidence="1">
    <location>
        <begin position="1"/>
        <end position="18"/>
    </location>
</feature>
<keyword evidence="1" id="KW-0732">Signal</keyword>
<evidence type="ECO:0000259" key="2">
    <source>
        <dbReference type="Pfam" id="PF13628"/>
    </source>
</evidence>